<sequence length="361" mass="40375">MEETHHHRSTTSVGFKFNVHAPEFVPASRPLATATTMSGYLYPCLHFIGDDWFFFADQEPGHFVGQSTQFRVEYQLSNANLILNDSLMRLINKDPEGFVPISAVVPPKKKSLNISMLAMALRASSKLVVSQDGNRVRRKNLFTERDKEELQSRIVVVENLPEDYSRQNLEKIFGVAGSVKNVRICHPQESKSARSSKIDVLISNKLHALVEFETTNQAEKAVEKLNDERNWRRGLRVRLLLRRSPRSVIRTRKSDYDRFDGLNSEDDDEPHQPDSSSPSKEPQQGEPTAEENPFKKGWVRGRGKSRGRGAQAYNGRGLSLASSSVGEAPGRPAYGSPRTPDGTRGFTMGRGKPARTVSGAL</sequence>
<protein>
    <recommendedName>
        <fullName evidence="8">La-related protein 6C</fullName>
    </recommendedName>
</protein>
<comment type="caution">
    <text evidence="6">The sequence shown here is derived from an EMBL/GenBank/DDBJ whole genome shotgun (WGS) entry which is preliminary data.</text>
</comment>
<dbReference type="PROSITE" id="PS50102">
    <property type="entry name" value="RRM"/>
    <property type="match status" value="1"/>
</dbReference>
<dbReference type="InterPro" id="IPR006630">
    <property type="entry name" value="La_HTH"/>
</dbReference>
<gene>
    <name evidence="6" type="ORF">QJS10_CPB13g00215</name>
</gene>
<evidence type="ECO:0000259" key="5">
    <source>
        <dbReference type="PROSITE" id="PS50961"/>
    </source>
</evidence>
<feature type="domain" description="RRM" evidence="4">
    <location>
        <begin position="153"/>
        <end position="244"/>
    </location>
</feature>
<dbReference type="InterPro" id="IPR036390">
    <property type="entry name" value="WH_DNA-bd_sf"/>
</dbReference>
<dbReference type="PANTHER" id="PTHR22792:SF62">
    <property type="entry name" value="LA-RELATED PROTEIN 7"/>
    <property type="match status" value="1"/>
</dbReference>
<dbReference type="Pfam" id="PF00076">
    <property type="entry name" value="RRM_1"/>
    <property type="match status" value="1"/>
</dbReference>
<dbReference type="Gene3D" id="3.30.70.330">
    <property type="match status" value="1"/>
</dbReference>
<dbReference type="InterPro" id="IPR012677">
    <property type="entry name" value="Nucleotide-bd_a/b_plait_sf"/>
</dbReference>
<dbReference type="InterPro" id="IPR000504">
    <property type="entry name" value="RRM_dom"/>
</dbReference>
<evidence type="ECO:0000256" key="3">
    <source>
        <dbReference type="SAM" id="MobiDB-lite"/>
    </source>
</evidence>
<keyword evidence="7" id="KW-1185">Reference proteome</keyword>
<evidence type="ECO:0000313" key="6">
    <source>
        <dbReference type="EMBL" id="KAK1299960.1"/>
    </source>
</evidence>
<dbReference type="GO" id="GO:0003723">
    <property type="term" value="F:RNA binding"/>
    <property type="evidence" value="ECO:0007669"/>
    <property type="project" value="UniProtKB-UniRule"/>
</dbReference>
<evidence type="ECO:0000256" key="2">
    <source>
        <dbReference type="PROSITE-ProRule" id="PRU00332"/>
    </source>
</evidence>
<dbReference type="Gene3D" id="1.10.10.10">
    <property type="entry name" value="Winged helix-like DNA-binding domain superfamily/Winged helix DNA-binding domain"/>
    <property type="match status" value="1"/>
</dbReference>
<dbReference type="InterPro" id="IPR036388">
    <property type="entry name" value="WH-like_DNA-bd_sf"/>
</dbReference>
<feature type="compositionally biased region" description="Basic residues" evidence="3">
    <location>
        <begin position="297"/>
        <end position="307"/>
    </location>
</feature>
<feature type="region of interest" description="Disordered" evidence="3">
    <location>
        <begin position="254"/>
        <end position="361"/>
    </location>
</feature>
<reference evidence="6" key="2">
    <citation type="submission" date="2023-06" db="EMBL/GenBank/DDBJ databases">
        <authorList>
            <person name="Ma L."/>
            <person name="Liu K.-W."/>
            <person name="Li Z."/>
            <person name="Hsiao Y.-Y."/>
            <person name="Qi Y."/>
            <person name="Fu T."/>
            <person name="Tang G."/>
            <person name="Zhang D."/>
            <person name="Sun W.-H."/>
            <person name="Liu D.-K."/>
            <person name="Li Y."/>
            <person name="Chen G.-Z."/>
            <person name="Liu X.-D."/>
            <person name="Liao X.-Y."/>
            <person name="Jiang Y.-T."/>
            <person name="Yu X."/>
            <person name="Hao Y."/>
            <person name="Huang J."/>
            <person name="Zhao X.-W."/>
            <person name="Ke S."/>
            <person name="Chen Y.-Y."/>
            <person name="Wu W.-L."/>
            <person name="Hsu J.-L."/>
            <person name="Lin Y.-F."/>
            <person name="Huang M.-D."/>
            <person name="Li C.-Y."/>
            <person name="Huang L."/>
            <person name="Wang Z.-W."/>
            <person name="Zhao X."/>
            <person name="Zhong W.-Y."/>
            <person name="Peng D.-H."/>
            <person name="Ahmad S."/>
            <person name="Lan S."/>
            <person name="Zhang J.-S."/>
            <person name="Tsai W.-C."/>
            <person name="Van De Peer Y."/>
            <person name="Liu Z.-J."/>
        </authorList>
    </citation>
    <scope>NUCLEOTIDE SEQUENCE</scope>
    <source>
        <strain evidence="6">CP</strain>
        <tissue evidence="6">Leaves</tissue>
    </source>
</reference>
<evidence type="ECO:0000256" key="1">
    <source>
        <dbReference type="ARBA" id="ARBA00022884"/>
    </source>
</evidence>
<dbReference type="AlphaFoldDB" id="A0AAV9DFZ0"/>
<evidence type="ECO:0000313" key="7">
    <source>
        <dbReference type="Proteomes" id="UP001180020"/>
    </source>
</evidence>
<reference evidence="6" key="1">
    <citation type="journal article" date="2023" name="Nat. Commun.">
        <title>Diploid and tetraploid genomes of Acorus and the evolution of monocots.</title>
        <authorList>
            <person name="Ma L."/>
            <person name="Liu K.W."/>
            <person name="Li Z."/>
            <person name="Hsiao Y.Y."/>
            <person name="Qi Y."/>
            <person name="Fu T."/>
            <person name="Tang G.D."/>
            <person name="Zhang D."/>
            <person name="Sun W.H."/>
            <person name="Liu D.K."/>
            <person name="Li Y."/>
            <person name="Chen G.Z."/>
            <person name="Liu X.D."/>
            <person name="Liao X.Y."/>
            <person name="Jiang Y.T."/>
            <person name="Yu X."/>
            <person name="Hao Y."/>
            <person name="Huang J."/>
            <person name="Zhao X.W."/>
            <person name="Ke S."/>
            <person name="Chen Y.Y."/>
            <person name="Wu W.L."/>
            <person name="Hsu J.L."/>
            <person name="Lin Y.F."/>
            <person name="Huang M.D."/>
            <person name="Li C.Y."/>
            <person name="Huang L."/>
            <person name="Wang Z.W."/>
            <person name="Zhao X."/>
            <person name="Zhong W.Y."/>
            <person name="Peng D.H."/>
            <person name="Ahmad S."/>
            <person name="Lan S."/>
            <person name="Zhang J.S."/>
            <person name="Tsai W.C."/>
            <person name="Van de Peer Y."/>
            <person name="Liu Z.J."/>
        </authorList>
    </citation>
    <scope>NUCLEOTIDE SEQUENCE</scope>
    <source>
        <strain evidence="6">CP</strain>
    </source>
</reference>
<proteinExistence type="predicted"/>
<dbReference type="PANTHER" id="PTHR22792">
    <property type="entry name" value="LUPUS LA PROTEIN-RELATED"/>
    <property type="match status" value="1"/>
</dbReference>
<feature type="compositionally biased region" description="Polar residues" evidence="3">
    <location>
        <begin position="273"/>
        <end position="286"/>
    </location>
</feature>
<dbReference type="InterPro" id="IPR045180">
    <property type="entry name" value="La_dom_prot"/>
</dbReference>
<dbReference type="PROSITE" id="PS50961">
    <property type="entry name" value="HTH_LA"/>
    <property type="match status" value="1"/>
</dbReference>
<dbReference type="SUPFAM" id="SSF46785">
    <property type="entry name" value="Winged helix' DNA-binding domain"/>
    <property type="match status" value="1"/>
</dbReference>
<evidence type="ECO:0008006" key="8">
    <source>
        <dbReference type="Google" id="ProtNLM"/>
    </source>
</evidence>
<keyword evidence="1 2" id="KW-0694">RNA-binding</keyword>
<organism evidence="6 7">
    <name type="scientific">Acorus calamus</name>
    <name type="common">Sweet flag</name>
    <dbReference type="NCBI Taxonomy" id="4465"/>
    <lineage>
        <taxon>Eukaryota</taxon>
        <taxon>Viridiplantae</taxon>
        <taxon>Streptophyta</taxon>
        <taxon>Embryophyta</taxon>
        <taxon>Tracheophyta</taxon>
        <taxon>Spermatophyta</taxon>
        <taxon>Magnoliopsida</taxon>
        <taxon>Liliopsida</taxon>
        <taxon>Acoraceae</taxon>
        <taxon>Acorus</taxon>
    </lineage>
</organism>
<dbReference type="Proteomes" id="UP001180020">
    <property type="component" value="Unassembled WGS sequence"/>
</dbReference>
<evidence type="ECO:0000259" key="4">
    <source>
        <dbReference type="PROSITE" id="PS50102"/>
    </source>
</evidence>
<dbReference type="SUPFAM" id="SSF54928">
    <property type="entry name" value="RNA-binding domain, RBD"/>
    <property type="match status" value="1"/>
</dbReference>
<dbReference type="SMART" id="SM00715">
    <property type="entry name" value="LA"/>
    <property type="match status" value="1"/>
</dbReference>
<feature type="domain" description="HTH La-type RNA-binding" evidence="5">
    <location>
        <begin position="58"/>
        <end position="146"/>
    </location>
</feature>
<dbReference type="InterPro" id="IPR035979">
    <property type="entry name" value="RBD_domain_sf"/>
</dbReference>
<accession>A0AAV9DFZ0</accession>
<dbReference type="EMBL" id="JAUJYO010000013">
    <property type="protein sequence ID" value="KAK1299960.1"/>
    <property type="molecule type" value="Genomic_DNA"/>
</dbReference>
<name>A0AAV9DFZ0_ACOCL</name>
<dbReference type="SMART" id="SM00360">
    <property type="entry name" value="RRM"/>
    <property type="match status" value="1"/>
</dbReference>